<keyword evidence="1" id="KW-0732">Signal</keyword>
<dbReference type="EMBL" id="BOMP01000122">
    <property type="protein sequence ID" value="GIE44239.1"/>
    <property type="molecule type" value="Genomic_DNA"/>
</dbReference>
<feature type="signal peptide" evidence="1">
    <location>
        <begin position="1"/>
        <end position="25"/>
    </location>
</feature>
<gene>
    <name evidence="3" type="ORF">Alo02nite_71370</name>
</gene>
<dbReference type="InterPro" id="IPR056303">
    <property type="entry name" value="AMIN-like"/>
</dbReference>
<proteinExistence type="predicted"/>
<feature type="chain" id="PRO_5045119078" description="AMIN-like domain-containing protein" evidence="1">
    <location>
        <begin position="26"/>
        <end position="198"/>
    </location>
</feature>
<keyword evidence="4" id="KW-1185">Reference proteome</keyword>
<feature type="domain" description="AMIN-like" evidence="2">
    <location>
        <begin position="75"/>
        <end position="196"/>
    </location>
</feature>
<sequence>MQTSVGRTLITAVLGVALAACGAVAADSSSANSGTAPAAGEARAGLASAPACAITWGSGEKTAGALSSALLLTAETGRHECWDRVVFEFGGSALGYSVRYSDQVPTEGRGEDLVPYTAGGSHLWVTLRAPASTFDATSGEHVANVLSYDTLRDVVFGGSFEGYTTFAVGVRARLPFRVTTLAGPGTHSRIVVDVAHRW</sequence>
<evidence type="ECO:0000313" key="3">
    <source>
        <dbReference type="EMBL" id="GIE44239.1"/>
    </source>
</evidence>
<protein>
    <recommendedName>
        <fullName evidence="2">AMIN-like domain-containing protein</fullName>
    </recommendedName>
</protein>
<dbReference type="Proteomes" id="UP000631312">
    <property type="component" value="Unassembled WGS sequence"/>
</dbReference>
<comment type="caution">
    <text evidence="3">The sequence shown here is derived from an EMBL/GenBank/DDBJ whole genome shotgun (WGS) entry which is preliminary data.</text>
</comment>
<accession>A0ABQ4ATC7</accession>
<evidence type="ECO:0000256" key="1">
    <source>
        <dbReference type="SAM" id="SignalP"/>
    </source>
</evidence>
<name>A0ABQ4ATC7_9ACTN</name>
<evidence type="ECO:0000313" key="4">
    <source>
        <dbReference type="Proteomes" id="UP000631312"/>
    </source>
</evidence>
<evidence type="ECO:0000259" key="2">
    <source>
        <dbReference type="Pfam" id="PF24837"/>
    </source>
</evidence>
<dbReference type="PROSITE" id="PS51257">
    <property type="entry name" value="PROKAR_LIPOPROTEIN"/>
    <property type="match status" value="1"/>
</dbReference>
<organism evidence="3 4">
    <name type="scientific">Actinoplanes lobatus</name>
    <dbReference type="NCBI Taxonomy" id="113568"/>
    <lineage>
        <taxon>Bacteria</taxon>
        <taxon>Bacillati</taxon>
        <taxon>Actinomycetota</taxon>
        <taxon>Actinomycetes</taxon>
        <taxon>Micromonosporales</taxon>
        <taxon>Micromonosporaceae</taxon>
        <taxon>Actinoplanes</taxon>
    </lineage>
</organism>
<dbReference type="Pfam" id="PF24837">
    <property type="entry name" value="AMIN-like"/>
    <property type="match status" value="1"/>
</dbReference>
<reference evidence="3 4" key="1">
    <citation type="submission" date="2021-01" db="EMBL/GenBank/DDBJ databases">
        <title>Whole genome shotgun sequence of Actinoplanes lobatus NBRC 12513.</title>
        <authorList>
            <person name="Komaki H."/>
            <person name="Tamura T."/>
        </authorList>
    </citation>
    <scope>NUCLEOTIDE SEQUENCE [LARGE SCALE GENOMIC DNA]</scope>
    <source>
        <strain evidence="3 4">NBRC 12513</strain>
    </source>
</reference>